<dbReference type="EMBL" id="GBXM01086185">
    <property type="protein sequence ID" value="JAH22392.1"/>
    <property type="molecule type" value="Transcribed_RNA"/>
</dbReference>
<evidence type="ECO:0000313" key="1">
    <source>
        <dbReference type="EMBL" id="JAH22392.1"/>
    </source>
</evidence>
<sequence length="40" mass="4778">MQQSRQHRHWNTAETITLLNHNNTITGTPLSQQHCHWTQQ</sequence>
<protein>
    <submittedName>
        <fullName evidence="1">Uncharacterized protein</fullName>
    </submittedName>
</protein>
<reference evidence="1" key="2">
    <citation type="journal article" date="2015" name="Fish Shellfish Immunol.">
        <title>Early steps in the European eel (Anguilla anguilla)-Vibrio vulnificus interaction in the gills: Role of the RtxA13 toxin.</title>
        <authorList>
            <person name="Callol A."/>
            <person name="Pajuelo D."/>
            <person name="Ebbesson L."/>
            <person name="Teles M."/>
            <person name="MacKenzie S."/>
            <person name="Amaro C."/>
        </authorList>
    </citation>
    <scope>NUCLEOTIDE SEQUENCE</scope>
</reference>
<accession>A0A0E9R0W9</accession>
<organism evidence="1">
    <name type="scientific">Anguilla anguilla</name>
    <name type="common">European freshwater eel</name>
    <name type="synonym">Muraena anguilla</name>
    <dbReference type="NCBI Taxonomy" id="7936"/>
    <lineage>
        <taxon>Eukaryota</taxon>
        <taxon>Metazoa</taxon>
        <taxon>Chordata</taxon>
        <taxon>Craniata</taxon>
        <taxon>Vertebrata</taxon>
        <taxon>Euteleostomi</taxon>
        <taxon>Actinopterygii</taxon>
        <taxon>Neopterygii</taxon>
        <taxon>Teleostei</taxon>
        <taxon>Anguilliformes</taxon>
        <taxon>Anguillidae</taxon>
        <taxon>Anguilla</taxon>
    </lineage>
</organism>
<dbReference type="AlphaFoldDB" id="A0A0E9R0W9"/>
<name>A0A0E9R0W9_ANGAN</name>
<proteinExistence type="predicted"/>
<reference evidence="1" key="1">
    <citation type="submission" date="2014-11" db="EMBL/GenBank/DDBJ databases">
        <authorList>
            <person name="Amaro Gonzalez C."/>
        </authorList>
    </citation>
    <scope>NUCLEOTIDE SEQUENCE</scope>
</reference>